<reference evidence="2 3" key="1">
    <citation type="submission" date="2011-11" db="EMBL/GenBank/DDBJ databases">
        <title>Whole genome shotgun sequence of Gordonia araii NBRC 100433.</title>
        <authorList>
            <person name="Yoshida Y."/>
            <person name="Hosoyama A."/>
            <person name="Tsuchikane K."/>
            <person name="Katsumata H."/>
            <person name="Yamazaki S."/>
            <person name="Fujita N."/>
        </authorList>
    </citation>
    <scope>NUCLEOTIDE SEQUENCE [LARGE SCALE GENOMIC DNA]</scope>
    <source>
        <strain evidence="2 3">NBRC 100433</strain>
    </source>
</reference>
<keyword evidence="3" id="KW-1185">Reference proteome</keyword>
<dbReference type="STRING" id="1073574.GOARA_076_00200"/>
<evidence type="ECO:0000313" key="2">
    <source>
        <dbReference type="EMBL" id="GAB11510.1"/>
    </source>
</evidence>
<organism evidence="2 3">
    <name type="scientific">Gordonia araii NBRC 100433</name>
    <dbReference type="NCBI Taxonomy" id="1073574"/>
    <lineage>
        <taxon>Bacteria</taxon>
        <taxon>Bacillati</taxon>
        <taxon>Actinomycetota</taxon>
        <taxon>Actinomycetes</taxon>
        <taxon>Mycobacteriales</taxon>
        <taxon>Gordoniaceae</taxon>
        <taxon>Gordonia</taxon>
    </lineage>
</organism>
<accession>G7H6N5</accession>
<dbReference type="AlphaFoldDB" id="G7H6N5"/>
<dbReference type="InterPro" id="IPR024976">
    <property type="entry name" value="DUF3885"/>
</dbReference>
<proteinExistence type="predicted"/>
<dbReference type="Proteomes" id="UP000035088">
    <property type="component" value="Unassembled WGS sequence"/>
</dbReference>
<name>G7H6N5_9ACTN</name>
<evidence type="ECO:0000259" key="1">
    <source>
        <dbReference type="Pfam" id="PF13021"/>
    </source>
</evidence>
<dbReference type="RefSeq" id="WP_007323585.1">
    <property type="nucleotide sequence ID" value="NZ_BAEE01000076.1"/>
</dbReference>
<sequence length="216" mass="25028">MLGNPWLRWRRYSRRLLGYLRPPIRVAADLDWLSHAWERRFPDFPPIGYRIRGGDRWVRFHSLPGSKRYPESEAEYAELLRRHHAVLETLAERGSPLLAFTFSWSPTSRVRDRERSLKRVAPGGKLWRSFDVEPNDDTWMSSVFVSEVVNTPESLDGLLRLVADDGTADVILTTSDLEWLYHPYDGGADVIAESVDRRAALKRQFADWSAPYESGR</sequence>
<protein>
    <recommendedName>
        <fullName evidence="1">DUF3885 domain-containing protein</fullName>
    </recommendedName>
</protein>
<comment type="caution">
    <text evidence="2">The sequence shown here is derived from an EMBL/GenBank/DDBJ whole genome shotgun (WGS) entry which is preliminary data.</text>
</comment>
<gene>
    <name evidence="2" type="ORF">GOARA_076_00200</name>
</gene>
<dbReference type="EMBL" id="BAEE01000076">
    <property type="protein sequence ID" value="GAB11510.1"/>
    <property type="molecule type" value="Genomic_DNA"/>
</dbReference>
<feature type="domain" description="DUF3885" evidence="1">
    <location>
        <begin position="54"/>
        <end position="212"/>
    </location>
</feature>
<dbReference type="Pfam" id="PF13021">
    <property type="entry name" value="DUF3885"/>
    <property type="match status" value="1"/>
</dbReference>
<evidence type="ECO:0000313" key="3">
    <source>
        <dbReference type="Proteomes" id="UP000035088"/>
    </source>
</evidence>